<reference evidence="1" key="1">
    <citation type="submission" date="2020-11" db="EMBL/GenBank/DDBJ databases">
        <title>Whole-genome analyses of Nonomuraea sp. K274.</title>
        <authorList>
            <person name="Veyisoglu A."/>
        </authorList>
    </citation>
    <scope>NUCLEOTIDE SEQUENCE</scope>
    <source>
        <strain evidence="1">K274</strain>
    </source>
</reference>
<evidence type="ECO:0000313" key="2">
    <source>
        <dbReference type="Proteomes" id="UP000605361"/>
    </source>
</evidence>
<dbReference type="AlphaFoldDB" id="A0A931APL6"/>
<comment type="caution">
    <text evidence="1">The sequence shown here is derived from an EMBL/GenBank/DDBJ whole genome shotgun (WGS) entry which is preliminary data.</text>
</comment>
<accession>A0A931APL6</accession>
<sequence length="49" mass="5297">MSGVQYNSPEWGPLLCRMGKVRPWSLKAATTARAEPVAVNPAFDVIPAI</sequence>
<protein>
    <submittedName>
        <fullName evidence="1">Uncharacterized protein</fullName>
    </submittedName>
</protein>
<keyword evidence="2" id="KW-1185">Reference proteome</keyword>
<dbReference type="Proteomes" id="UP000605361">
    <property type="component" value="Unassembled WGS sequence"/>
</dbReference>
<dbReference type="EMBL" id="JADOGI010000584">
    <property type="protein sequence ID" value="MBF8194754.1"/>
    <property type="molecule type" value="Genomic_DNA"/>
</dbReference>
<organism evidence="1 2">
    <name type="scientific">Nonomuraea cypriaca</name>
    <dbReference type="NCBI Taxonomy" id="1187855"/>
    <lineage>
        <taxon>Bacteria</taxon>
        <taxon>Bacillati</taxon>
        <taxon>Actinomycetota</taxon>
        <taxon>Actinomycetes</taxon>
        <taxon>Streptosporangiales</taxon>
        <taxon>Streptosporangiaceae</taxon>
        <taxon>Nonomuraea</taxon>
    </lineage>
</organism>
<name>A0A931APL6_9ACTN</name>
<proteinExistence type="predicted"/>
<evidence type="ECO:0000313" key="1">
    <source>
        <dbReference type="EMBL" id="MBF8194754.1"/>
    </source>
</evidence>
<gene>
    <name evidence="1" type="ORF">ITP53_55730</name>
</gene>
<dbReference type="RefSeq" id="WP_195903546.1">
    <property type="nucleotide sequence ID" value="NZ_JADOGI010000584.1"/>
</dbReference>